<feature type="compositionally biased region" description="Basic and acidic residues" evidence="1">
    <location>
        <begin position="89"/>
        <end position="98"/>
    </location>
</feature>
<organism evidence="2 3">
    <name type="scientific">Streptomyces carpinensis</name>
    <dbReference type="NCBI Taxonomy" id="66369"/>
    <lineage>
        <taxon>Bacteria</taxon>
        <taxon>Bacillati</taxon>
        <taxon>Actinomycetota</taxon>
        <taxon>Actinomycetes</taxon>
        <taxon>Kitasatosporales</taxon>
        <taxon>Streptomycetaceae</taxon>
        <taxon>Streptomyces</taxon>
    </lineage>
</organism>
<evidence type="ECO:0000256" key="1">
    <source>
        <dbReference type="SAM" id="MobiDB-lite"/>
    </source>
</evidence>
<keyword evidence="3" id="KW-1185">Reference proteome</keyword>
<protein>
    <submittedName>
        <fullName evidence="2">Uncharacterized protein</fullName>
    </submittedName>
</protein>
<accession>A0ABV1WAG5</accession>
<reference evidence="2 3" key="1">
    <citation type="submission" date="2024-06" db="EMBL/GenBank/DDBJ databases">
        <title>The Natural Products Discovery Center: Release of the First 8490 Sequenced Strains for Exploring Actinobacteria Biosynthetic Diversity.</title>
        <authorList>
            <person name="Kalkreuter E."/>
            <person name="Kautsar S.A."/>
            <person name="Yang D."/>
            <person name="Bader C.D."/>
            <person name="Teijaro C.N."/>
            <person name="Fluegel L."/>
            <person name="Davis C.M."/>
            <person name="Simpson J.R."/>
            <person name="Lauterbach L."/>
            <person name="Steele A.D."/>
            <person name="Gui C."/>
            <person name="Meng S."/>
            <person name="Li G."/>
            <person name="Viehrig K."/>
            <person name="Ye F."/>
            <person name="Su P."/>
            <person name="Kiefer A.F."/>
            <person name="Nichols A."/>
            <person name="Cepeda A.J."/>
            <person name="Yan W."/>
            <person name="Fan B."/>
            <person name="Jiang Y."/>
            <person name="Adhikari A."/>
            <person name="Zheng C.-J."/>
            <person name="Schuster L."/>
            <person name="Cowan T.M."/>
            <person name="Smanski M.J."/>
            <person name="Chevrette M.G."/>
            <person name="De Carvalho L.P.S."/>
            <person name="Shen B."/>
        </authorList>
    </citation>
    <scope>NUCLEOTIDE SEQUENCE [LARGE SCALE GENOMIC DNA]</scope>
    <source>
        <strain evidence="2 3">NPDC000634</strain>
    </source>
</reference>
<dbReference type="EMBL" id="JBEPCU010000707">
    <property type="protein sequence ID" value="MER6981176.1"/>
    <property type="molecule type" value="Genomic_DNA"/>
</dbReference>
<evidence type="ECO:0000313" key="2">
    <source>
        <dbReference type="EMBL" id="MER6981176.1"/>
    </source>
</evidence>
<feature type="region of interest" description="Disordered" evidence="1">
    <location>
        <begin position="54"/>
        <end position="105"/>
    </location>
</feature>
<name>A0ABV1WAG5_9ACTN</name>
<gene>
    <name evidence="2" type="ORF">ABT317_30430</name>
</gene>
<dbReference type="Proteomes" id="UP001458415">
    <property type="component" value="Unassembled WGS sequence"/>
</dbReference>
<feature type="region of interest" description="Disordered" evidence="1">
    <location>
        <begin position="1"/>
        <end position="25"/>
    </location>
</feature>
<proteinExistence type="predicted"/>
<comment type="caution">
    <text evidence="2">The sequence shown here is derived from an EMBL/GenBank/DDBJ whole genome shotgun (WGS) entry which is preliminary data.</text>
</comment>
<dbReference type="RefSeq" id="WP_086725386.1">
    <property type="nucleotide sequence ID" value="NZ_MUBM01000088.1"/>
</dbReference>
<evidence type="ECO:0000313" key="3">
    <source>
        <dbReference type="Proteomes" id="UP001458415"/>
    </source>
</evidence>
<sequence>MRFARKIAVSAGSDRSKADQARTTWLPPAEGHRCTYVTDRVADKTRWGLSVDAAEQGAPNRDLEPLPTQPYHGHVDPVATPTRTRARRGGPDDAESQRRFHGSAS</sequence>